<evidence type="ECO:0000256" key="1">
    <source>
        <dbReference type="SAM" id="SignalP"/>
    </source>
</evidence>
<feature type="signal peptide" evidence="1">
    <location>
        <begin position="1"/>
        <end position="18"/>
    </location>
</feature>
<accession>A0A8S1E4E9</accession>
<sequence>MKIPLAFALLCLLPMAFCQSDSTTDCAKMDFTKLSSTCCMHPFGILLDEMSMVDGMSHCGPKPNLEAWGNSYKINTLQSKDFNNFIDISSKAYIKEVCAAGAFMRCVFIKNSFFHLGNATINIPNLSSYLVGIAPNSTWKTMMSKILDPLNPERANSYSFNDIVEDDYEYIDCGSPTGNITLLPLMMMQLLQSELIWMCPTQNLYTSKNKCESLMNNFQYCDDKIFSSTAKGKFR</sequence>
<evidence type="ECO:0000313" key="2">
    <source>
        <dbReference type="EMBL" id="CAB3387367.1"/>
    </source>
</evidence>
<gene>
    <name evidence="2" type="ORF">CLODIP_2_CD03014</name>
</gene>
<keyword evidence="1" id="KW-0732">Signal</keyword>
<name>A0A8S1E4E9_9INSE</name>
<reference evidence="2 3" key="1">
    <citation type="submission" date="2020-04" db="EMBL/GenBank/DDBJ databases">
        <authorList>
            <person name="Alioto T."/>
            <person name="Alioto T."/>
            <person name="Gomez Garrido J."/>
        </authorList>
    </citation>
    <scope>NUCLEOTIDE SEQUENCE [LARGE SCALE GENOMIC DNA]</scope>
</reference>
<protein>
    <submittedName>
        <fullName evidence="2">Uncharacterized protein</fullName>
    </submittedName>
</protein>
<keyword evidence="3" id="KW-1185">Reference proteome</keyword>
<feature type="chain" id="PRO_5035725282" evidence="1">
    <location>
        <begin position="19"/>
        <end position="235"/>
    </location>
</feature>
<comment type="caution">
    <text evidence="2">The sequence shown here is derived from an EMBL/GenBank/DDBJ whole genome shotgun (WGS) entry which is preliminary data.</text>
</comment>
<dbReference type="Proteomes" id="UP000494165">
    <property type="component" value="Unassembled WGS sequence"/>
</dbReference>
<evidence type="ECO:0000313" key="3">
    <source>
        <dbReference type="Proteomes" id="UP000494165"/>
    </source>
</evidence>
<organism evidence="2 3">
    <name type="scientific">Cloeon dipterum</name>
    <dbReference type="NCBI Taxonomy" id="197152"/>
    <lineage>
        <taxon>Eukaryota</taxon>
        <taxon>Metazoa</taxon>
        <taxon>Ecdysozoa</taxon>
        <taxon>Arthropoda</taxon>
        <taxon>Hexapoda</taxon>
        <taxon>Insecta</taxon>
        <taxon>Pterygota</taxon>
        <taxon>Palaeoptera</taxon>
        <taxon>Ephemeroptera</taxon>
        <taxon>Pisciforma</taxon>
        <taxon>Baetidae</taxon>
        <taxon>Cloeon</taxon>
    </lineage>
</organism>
<dbReference type="AlphaFoldDB" id="A0A8S1E4E9"/>
<proteinExistence type="predicted"/>
<dbReference type="EMBL" id="CADEPI010000568">
    <property type="protein sequence ID" value="CAB3387367.1"/>
    <property type="molecule type" value="Genomic_DNA"/>
</dbReference>